<evidence type="ECO:0000256" key="6">
    <source>
        <dbReference type="RuleBase" id="RU362006"/>
    </source>
</evidence>
<sequence>MGRRRSNDENTLHKILGFFTSAVDALPHLVNYIFIPYFLWQSFKAIGSSNSGDEKKWLKFWVLYFVIDFLESTFPQTFEWLPIWPSAKAVIICWLAYPGPLNGANYIYNKCIHPLLNYRKRVRVSFSEDMVNPFSKKPDDDHDD</sequence>
<reference evidence="7 8" key="1">
    <citation type="submission" date="2018-06" db="EMBL/GenBank/DDBJ databases">
        <title>The Genome of Cuscuta australis (Dodder) Provides Insight into the Evolution of Plant Parasitism.</title>
        <authorList>
            <person name="Liu H."/>
        </authorList>
    </citation>
    <scope>NUCLEOTIDE SEQUENCE [LARGE SCALE GENOMIC DNA]</scope>
    <source>
        <strain evidence="8">cv. Yunnan</strain>
        <tissue evidence="7">Vines</tissue>
    </source>
</reference>
<comment type="subcellular location">
    <subcellularLocation>
        <location evidence="1 6">Membrane</location>
        <topology evidence="1 6">Multi-pass membrane protein</topology>
    </subcellularLocation>
</comment>
<evidence type="ECO:0000256" key="5">
    <source>
        <dbReference type="ARBA" id="ARBA00023136"/>
    </source>
</evidence>
<evidence type="ECO:0000313" key="8">
    <source>
        <dbReference type="Proteomes" id="UP000249390"/>
    </source>
</evidence>
<evidence type="ECO:0000256" key="1">
    <source>
        <dbReference type="ARBA" id="ARBA00004141"/>
    </source>
</evidence>
<dbReference type="Proteomes" id="UP000249390">
    <property type="component" value="Unassembled WGS sequence"/>
</dbReference>
<protein>
    <recommendedName>
        <fullName evidence="6">HVA22-like protein</fullName>
    </recommendedName>
</protein>
<dbReference type="AlphaFoldDB" id="A0A328CX10"/>
<evidence type="ECO:0000313" key="7">
    <source>
        <dbReference type="EMBL" id="RAL37636.1"/>
    </source>
</evidence>
<name>A0A328CX10_9ASTE</name>
<gene>
    <name evidence="7" type="ORF">DM860_000330</name>
</gene>
<evidence type="ECO:0000256" key="4">
    <source>
        <dbReference type="ARBA" id="ARBA00022989"/>
    </source>
</evidence>
<dbReference type="PANTHER" id="PTHR12300:SF161">
    <property type="entry name" value="RECEPTOR EXPRESSION-ENHANCING PROTEIN"/>
    <property type="match status" value="1"/>
</dbReference>
<organism evidence="7 8">
    <name type="scientific">Cuscuta australis</name>
    <dbReference type="NCBI Taxonomy" id="267555"/>
    <lineage>
        <taxon>Eukaryota</taxon>
        <taxon>Viridiplantae</taxon>
        <taxon>Streptophyta</taxon>
        <taxon>Embryophyta</taxon>
        <taxon>Tracheophyta</taxon>
        <taxon>Spermatophyta</taxon>
        <taxon>Magnoliopsida</taxon>
        <taxon>eudicotyledons</taxon>
        <taxon>Gunneridae</taxon>
        <taxon>Pentapetalae</taxon>
        <taxon>asterids</taxon>
        <taxon>lamiids</taxon>
        <taxon>Solanales</taxon>
        <taxon>Convolvulaceae</taxon>
        <taxon>Cuscuteae</taxon>
        <taxon>Cuscuta</taxon>
        <taxon>Cuscuta subgen. Grammica</taxon>
        <taxon>Cuscuta sect. Cleistogrammica</taxon>
    </lineage>
</organism>
<keyword evidence="3" id="KW-0812">Transmembrane</keyword>
<comment type="caution">
    <text evidence="7">The sequence shown here is derived from an EMBL/GenBank/DDBJ whole genome shotgun (WGS) entry which is preliminary data.</text>
</comment>
<keyword evidence="4" id="KW-1133">Transmembrane helix</keyword>
<accession>A0A328CX10</accession>
<dbReference type="InterPro" id="IPR004345">
    <property type="entry name" value="TB2_DP1_HVA22"/>
</dbReference>
<dbReference type="GO" id="GO:0016020">
    <property type="term" value="C:membrane"/>
    <property type="evidence" value="ECO:0007669"/>
    <property type="project" value="UniProtKB-SubCell"/>
</dbReference>
<dbReference type="EMBL" id="NQVE01000215">
    <property type="protein sequence ID" value="RAL37636.1"/>
    <property type="molecule type" value="Genomic_DNA"/>
</dbReference>
<evidence type="ECO:0000256" key="2">
    <source>
        <dbReference type="ARBA" id="ARBA00008573"/>
    </source>
</evidence>
<keyword evidence="8" id="KW-1185">Reference proteome</keyword>
<dbReference type="PANTHER" id="PTHR12300">
    <property type="entry name" value="HVA22-LIKE PROTEINS"/>
    <property type="match status" value="1"/>
</dbReference>
<comment type="similarity">
    <text evidence="2 6">Belongs to the DP1 family.</text>
</comment>
<proteinExistence type="inferred from homology"/>
<keyword evidence="5" id="KW-0472">Membrane</keyword>
<dbReference type="Pfam" id="PF03134">
    <property type="entry name" value="TB2_DP1_HVA22"/>
    <property type="match status" value="1"/>
</dbReference>
<evidence type="ECO:0000256" key="3">
    <source>
        <dbReference type="ARBA" id="ARBA00022692"/>
    </source>
</evidence>